<keyword evidence="5" id="KW-0597">Phosphoprotein</keyword>
<dbReference type="Gene3D" id="1.10.287.130">
    <property type="match status" value="1"/>
</dbReference>
<comment type="catalytic activity">
    <reaction evidence="1">
        <text>ATP + protein L-histidine = ADP + protein N-phospho-L-histidine.</text>
        <dbReference type="EC" id="2.7.13.3"/>
    </reaction>
</comment>
<evidence type="ECO:0000256" key="2">
    <source>
        <dbReference type="ARBA" id="ARBA00004651"/>
    </source>
</evidence>
<evidence type="ECO:0000313" key="11">
    <source>
        <dbReference type="EMBL" id="MBB5807389.1"/>
    </source>
</evidence>
<feature type="domain" description="Histidine kinase" evidence="10">
    <location>
        <begin position="211"/>
        <end position="408"/>
    </location>
</feature>
<keyword evidence="4" id="KW-0472">Membrane</keyword>
<dbReference type="SUPFAM" id="SSF47384">
    <property type="entry name" value="Homodimeric domain of signal transducing histidine kinase"/>
    <property type="match status" value="1"/>
</dbReference>
<dbReference type="GO" id="GO:0000155">
    <property type="term" value="F:phosphorelay sensor kinase activity"/>
    <property type="evidence" value="ECO:0007669"/>
    <property type="project" value="InterPro"/>
</dbReference>
<keyword evidence="7 11" id="KW-0418">Kinase</keyword>
<dbReference type="AlphaFoldDB" id="A0A7W9M4W6"/>
<reference evidence="11 12" key="1">
    <citation type="submission" date="2020-08" db="EMBL/GenBank/DDBJ databases">
        <title>Sequencing the genomes of 1000 actinobacteria strains.</title>
        <authorList>
            <person name="Klenk H.-P."/>
        </authorList>
    </citation>
    <scope>NUCLEOTIDE SEQUENCE [LARGE SCALE GENOMIC DNA]</scope>
    <source>
        <strain evidence="11 12">DSM 45486</strain>
    </source>
</reference>
<evidence type="ECO:0000313" key="12">
    <source>
        <dbReference type="Proteomes" id="UP000552097"/>
    </source>
</evidence>
<dbReference type="SUPFAM" id="SSF55874">
    <property type="entry name" value="ATPase domain of HSP90 chaperone/DNA topoisomerase II/histidine kinase"/>
    <property type="match status" value="1"/>
</dbReference>
<dbReference type="PROSITE" id="PS50109">
    <property type="entry name" value="HIS_KIN"/>
    <property type="match status" value="1"/>
</dbReference>
<evidence type="ECO:0000256" key="5">
    <source>
        <dbReference type="ARBA" id="ARBA00022553"/>
    </source>
</evidence>
<dbReference type="PANTHER" id="PTHR44936:SF9">
    <property type="entry name" value="SENSOR PROTEIN CREC"/>
    <property type="match status" value="1"/>
</dbReference>
<dbReference type="InterPro" id="IPR003661">
    <property type="entry name" value="HisK_dim/P_dom"/>
</dbReference>
<comment type="subcellular location">
    <subcellularLocation>
        <location evidence="2">Cell membrane</location>
        <topology evidence="2">Multi-pass membrane protein</topology>
    </subcellularLocation>
</comment>
<keyword evidence="9" id="KW-0843">Virulence</keyword>
<dbReference type="CDD" id="cd00082">
    <property type="entry name" value="HisKA"/>
    <property type="match status" value="1"/>
</dbReference>
<evidence type="ECO:0000256" key="1">
    <source>
        <dbReference type="ARBA" id="ARBA00000085"/>
    </source>
</evidence>
<dbReference type="InterPro" id="IPR036890">
    <property type="entry name" value="HATPase_C_sf"/>
</dbReference>
<gene>
    <name evidence="11" type="ORF">F4560_007157</name>
</gene>
<dbReference type="Gene3D" id="3.30.565.10">
    <property type="entry name" value="Histidine kinase-like ATPase, C-terminal domain"/>
    <property type="match status" value="1"/>
</dbReference>
<dbReference type="InterPro" id="IPR036097">
    <property type="entry name" value="HisK_dim/P_sf"/>
</dbReference>
<evidence type="ECO:0000256" key="3">
    <source>
        <dbReference type="ARBA" id="ARBA00012438"/>
    </source>
</evidence>
<evidence type="ECO:0000256" key="8">
    <source>
        <dbReference type="ARBA" id="ARBA00023012"/>
    </source>
</evidence>
<evidence type="ECO:0000259" key="10">
    <source>
        <dbReference type="PROSITE" id="PS50109"/>
    </source>
</evidence>
<dbReference type="SMART" id="SM00387">
    <property type="entry name" value="HATPase_c"/>
    <property type="match status" value="1"/>
</dbReference>
<protein>
    <recommendedName>
        <fullName evidence="3">histidine kinase</fullName>
        <ecNumber evidence="3">2.7.13.3</ecNumber>
    </recommendedName>
</protein>
<accession>A0A7W9M4W6</accession>
<keyword evidence="6" id="KW-0808">Transferase</keyword>
<dbReference type="Pfam" id="PF00512">
    <property type="entry name" value="HisKA"/>
    <property type="match status" value="1"/>
</dbReference>
<dbReference type="GO" id="GO:0005886">
    <property type="term" value="C:plasma membrane"/>
    <property type="evidence" value="ECO:0007669"/>
    <property type="project" value="UniProtKB-SubCell"/>
</dbReference>
<dbReference type="Proteomes" id="UP000552097">
    <property type="component" value="Unassembled WGS sequence"/>
</dbReference>
<dbReference type="EC" id="2.7.13.3" evidence="3"/>
<sequence>MDRVRIAVAAAVVAGALLAAGAAWLVQQMELQVERQIIADADARAKEGADRLAGVVVATGDLAAVRSTGAAIGPFEVADRQYNVVASCPPTQSPVHLGSLSGPSRVLKQNTTLVYLPDTPHDCVPPSLRRDGNVLEVRVATVVTEHYDVRVAAPIGDVDRTAVDGVRELFQTLVPAAALLIGALAWLTTTTSDTFVRLNAALDRQRRFTSDASHELRTPLASARTQLEVLLAHPDRIDWRRTAENTVLDLDRMQSVVTDLLFLARLEHRAAEHRAVEHRAVERVDLAGLAGVPGPIEVTGDRTHLERVLRNLLSNAERHASSQVDVSVTVEGETAVLRVADDGPGIPEADRERVFEPFVRLDEGRARDEGGAGLGLAIVRDGARAHGGTVVIEGSDRGTVVAVRLPLA</sequence>
<dbReference type="EMBL" id="JACHMO010000001">
    <property type="protein sequence ID" value="MBB5807389.1"/>
    <property type="molecule type" value="Genomic_DNA"/>
</dbReference>
<evidence type="ECO:0000256" key="4">
    <source>
        <dbReference type="ARBA" id="ARBA00022475"/>
    </source>
</evidence>
<dbReference type="InterPro" id="IPR005467">
    <property type="entry name" value="His_kinase_dom"/>
</dbReference>
<dbReference type="SMART" id="SM00388">
    <property type="entry name" value="HisKA"/>
    <property type="match status" value="1"/>
</dbReference>
<organism evidence="11 12">
    <name type="scientific">Saccharothrix ecbatanensis</name>
    <dbReference type="NCBI Taxonomy" id="1105145"/>
    <lineage>
        <taxon>Bacteria</taxon>
        <taxon>Bacillati</taxon>
        <taxon>Actinomycetota</taxon>
        <taxon>Actinomycetes</taxon>
        <taxon>Pseudonocardiales</taxon>
        <taxon>Pseudonocardiaceae</taxon>
        <taxon>Saccharothrix</taxon>
    </lineage>
</organism>
<keyword evidence="8" id="KW-0902">Two-component regulatory system</keyword>
<dbReference type="InterPro" id="IPR003594">
    <property type="entry name" value="HATPase_dom"/>
</dbReference>
<comment type="caution">
    <text evidence="11">The sequence shown here is derived from an EMBL/GenBank/DDBJ whole genome shotgun (WGS) entry which is preliminary data.</text>
</comment>
<keyword evidence="4" id="KW-1003">Cell membrane</keyword>
<dbReference type="InterPro" id="IPR004358">
    <property type="entry name" value="Sig_transdc_His_kin-like_C"/>
</dbReference>
<proteinExistence type="predicted"/>
<dbReference type="PANTHER" id="PTHR44936">
    <property type="entry name" value="SENSOR PROTEIN CREC"/>
    <property type="match status" value="1"/>
</dbReference>
<evidence type="ECO:0000256" key="7">
    <source>
        <dbReference type="ARBA" id="ARBA00022777"/>
    </source>
</evidence>
<dbReference type="Pfam" id="PF02518">
    <property type="entry name" value="HATPase_c"/>
    <property type="match status" value="1"/>
</dbReference>
<evidence type="ECO:0000256" key="9">
    <source>
        <dbReference type="ARBA" id="ARBA00023026"/>
    </source>
</evidence>
<dbReference type="InterPro" id="IPR050980">
    <property type="entry name" value="2C_sensor_his_kinase"/>
</dbReference>
<name>A0A7W9M4W6_9PSEU</name>
<dbReference type="PRINTS" id="PR00344">
    <property type="entry name" value="BCTRLSENSOR"/>
</dbReference>
<dbReference type="RefSeq" id="WP_184927453.1">
    <property type="nucleotide sequence ID" value="NZ_JACHMO010000001.1"/>
</dbReference>
<evidence type="ECO:0000256" key="6">
    <source>
        <dbReference type="ARBA" id="ARBA00022679"/>
    </source>
</evidence>
<keyword evidence="12" id="KW-1185">Reference proteome</keyword>